<protein>
    <recommendedName>
        <fullName evidence="3">SPW repeat-containing protein</fullName>
    </recommendedName>
</protein>
<dbReference type="RefSeq" id="WP_406831619.1">
    <property type="nucleotide sequence ID" value="NZ_CP157483.1"/>
</dbReference>
<keyword evidence="1" id="KW-0472">Membrane</keyword>
<evidence type="ECO:0008006" key="3">
    <source>
        <dbReference type="Google" id="ProtNLM"/>
    </source>
</evidence>
<sequence length="142" mass="14687">MARGGSAAEVGVNSARGWSRIARGYAVETVGVFGAWALLTYAVGGPAWSGSDWFVGWGFVAGLLAIPLIVTGTLVVLSVRWRVAPVGLLCAALLAGWATVDAPWTGVAWWGAGFVLAPLVASLVTHPRPWSRGVGQVSSTAR</sequence>
<feature type="transmembrane region" description="Helical" evidence="1">
    <location>
        <begin position="106"/>
        <end position="124"/>
    </location>
</feature>
<evidence type="ECO:0000256" key="1">
    <source>
        <dbReference type="SAM" id="Phobius"/>
    </source>
</evidence>
<feature type="transmembrane region" description="Helical" evidence="1">
    <location>
        <begin position="83"/>
        <end position="100"/>
    </location>
</feature>
<gene>
    <name evidence="2" type="ORF">ABEG17_02205</name>
</gene>
<keyword evidence="1" id="KW-1133">Transmembrane helix</keyword>
<feature type="transmembrane region" description="Helical" evidence="1">
    <location>
        <begin position="25"/>
        <end position="48"/>
    </location>
</feature>
<feature type="transmembrane region" description="Helical" evidence="1">
    <location>
        <begin position="54"/>
        <end position="76"/>
    </location>
</feature>
<accession>A0AAU7JV18</accession>
<dbReference type="EMBL" id="CP157483">
    <property type="protein sequence ID" value="XBO44160.1"/>
    <property type="molecule type" value="Genomic_DNA"/>
</dbReference>
<keyword evidence="1" id="KW-0812">Transmembrane</keyword>
<reference evidence="2" key="1">
    <citation type="submission" date="2024-05" db="EMBL/GenBank/DDBJ databases">
        <authorList>
            <person name="Kim S."/>
            <person name="Heo J."/>
            <person name="Choi H."/>
            <person name="Choi Y."/>
            <person name="Kwon S.-W."/>
            <person name="Kim Y."/>
        </authorList>
    </citation>
    <scope>NUCLEOTIDE SEQUENCE</scope>
    <source>
        <strain evidence="2">KACC 23699</strain>
    </source>
</reference>
<evidence type="ECO:0000313" key="2">
    <source>
        <dbReference type="EMBL" id="XBO44160.1"/>
    </source>
</evidence>
<name>A0AAU7JV18_9MICO</name>
<dbReference type="AlphaFoldDB" id="A0AAU7JV18"/>
<proteinExistence type="predicted"/>
<organism evidence="2">
    <name type="scientific">Pedococcus sp. KACC 23699</name>
    <dbReference type="NCBI Taxonomy" id="3149228"/>
    <lineage>
        <taxon>Bacteria</taxon>
        <taxon>Bacillati</taxon>
        <taxon>Actinomycetota</taxon>
        <taxon>Actinomycetes</taxon>
        <taxon>Micrococcales</taxon>
        <taxon>Intrasporangiaceae</taxon>
        <taxon>Pedococcus</taxon>
    </lineage>
</organism>